<feature type="transmembrane region" description="Helical" evidence="1">
    <location>
        <begin position="40"/>
        <end position="64"/>
    </location>
</feature>
<keyword evidence="3" id="KW-1185">Reference proteome</keyword>
<organism evidence="2 3">
    <name type="scientific">Thalassobacillus cyri</name>
    <dbReference type="NCBI Taxonomy" id="571932"/>
    <lineage>
        <taxon>Bacteria</taxon>
        <taxon>Bacillati</taxon>
        <taxon>Bacillota</taxon>
        <taxon>Bacilli</taxon>
        <taxon>Bacillales</taxon>
        <taxon>Bacillaceae</taxon>
        <taxon>Thalassobacillus</taxon>
    </lineage>
</organism>
<sequence length="203" mass="23197">MSDKNQKVILYAVLISIVIADFFIYFWLLSRLLKWETSMIAGVLSFLGAVLGGMITLGGVYLTITNEKKNRLRDSYPIKKRYADKVLKWANEGKTNTNSITSKLRGDFSAPTEIIQSIFSELEKQSDEILDYATKVNGKFYNDTKQIADEYYSISNSVEFIDSEDKLNKEYARMDVKRSANNIIKLTNELESNLKQITNDSLN</sequence>
<protein>
    <recommendedName>
        <fullName evidence="4">5-bromo-4-chloroindolyl phosphate hydrolysis protein</fullName>
    </recommendedName>
</protein>
<reference evidence="2 3" key="1">
    <citation type="submission" date="2016-10" db="EMBL/GenBank/DDBJ databases">
        <authorList>
            <person name="de Groot N.N."/>
        </authorList>
    </citation>
    <scope>NUCLEOTIDE SEQUENCE [LARGE SCALE GENOMIC DNA]</scope>
    <source>
        <strain evidence="2 3">CCM7597</strain>
    </source>
</reference>
<keyword evidence="1" id="KW-1133">Transmembrane helix</keyword>
<keyword evidence="1" id="KW-0472">Membrane</keyword>
<proteinExistence type="predicted"/>
<dbReference type="EMBL" id="FNQR01000005">
    <property type="protein sequence ID" value="SEA53510.1"/>
    <property type="molecule type" value="Genomic_DNA"/>
</dbReference>
<feature type="transmembrane region" description="Helical" evidence="1">
    <location>
        <begin position="9"/>
        <end position="28"/>
    </location>
</feature>
<name>A0A1H4BZL2_9BACI</name>
<evidence type="ECO:0000256" key="1">
    <source>
        <dbReference type="SAM" id="Phobius"/>
    </source>
</evidence>
<dbReference type="RefSeq" id="WP_093044386.1">
    <property type="nucleotide sequence ID" value="NZ_FNQR01000005.1"/>
</dbReference>
<dbReference type="Proteomes" id="UP000198584">
    <property type="component" value="Unassembled WGS sequence"/>
</dbReference>
<dbReference type="STRING" id="571932.SAMN05421743_105207"/>
<dbReference type="AlphaFoldDB" id="A0A1H4BZL2"/>
<gene>
    <name evidence="2" type="ORF">SAMN05421743_105207</name>
</gene>
<evidence type="ECO:0008006" key="4">
    <source>
        <dbReference type="Google" id="ProtNLM"/>
    </source>
</evidence>
<evidence type="ECO:0000313" key="3">
    <source>
        <dbReference type="Proteomes" id="UP000198584"/>
    </source>
</evidence>
<accession>A0A1H4BZL2</accession>
<evidence type="ECO:0000313" key="2">
    <source>
        <dbReference type="EMBL" id="SEA53510.1"/>
    </source>
</evidence>
<keyword evidence="1" id="KW-0812">Transmembrane</keyword>